<dbReference type="Gene3D" id="1.10.20.10">
    <property type="entry name" value="Histone, subunit A"/>
    <property type="match status" value="1"/>
</dbReference>
<dbReference type="CDD" id="cd22907">
    <property type="entry name" value="HFD_NFYB"/>
    <property type="match status" value="1"/>
</dbReference>
<feature type="domain" description="Transcription factor CBF/NF-Y/archaeal histone" evidence="5">
    <location>
        <begin position="48"/>
        <end position="111"/>
    </location>
</feature>
<dbReference type="PRINTS" id="PR00615">
    <property type="entry name" value="CCAATSUBUNTA"/>
</dbReference>
<dbReference type="EMBL" id="JAKOGI010000894">
    <property type="protein sequence ID" value="KAJ8429437.1"/>
    <property type="molecule type" value="Genomic_DNA"/>
</dbReference>
<name>A0A9Q1JR96_9CARY</name>
<keyword evidence="2" id="KW-0805">Transcription regulation</keyword>
<feature type="compositionally biased region" description="Acidic residues" evidence="4">
    <location>
        <begin position="347"/>
        <end position="372"/>
    </location>
</feature>
<dbReference type="PANTHER" id="PTHR11064">
    <property type="entry name" value="CCAAT-BINDING TRANSCRIPTION FACTOR-RELATED"/>
    <property type="match status" value="1"/>
</dbReference>
<evidence type="ECO:0000256" key="4">
    <source>
        <dbReference type="SAM" id="MobiDB-lite"/>
    </source>
</evidence>
<organism evidence="6 7">
    <name type="scientific">Carnegiea gigantea</name>
    <dbReference type="NCBI Taxonomy" id="171969"/>
    <lineage>
        <taxon>Eukaryota</taxon>
        <taxon>Viridiplantae</taxon>
        <taxon>Streptophyta</taxon>
        <taxon>Embryophyta</taxon>
        <taxon>Tracheophyta</taxon>
        <taxon>Spermatophyta</taxon>
        <taxon>Magnoliopsida</taxon>
        <taxon>eudicotyledons</taxon>
        <taxon>Gunneridae</taxon>
        <taxon>Pentapetalae</taxon>
        <taxon>Caryophyllales</taxon>
        <taxon>Cactineae</taxon>
        <taxon>Cactaceae</taxon>
        <taxon>Cactoideae</taxon>
        <taxon>Echinocereeae</taxon>
        <taxon>Carnegiea</taxon>
    </lineage>
</organism>
<dbReference type="PANTHER" id="PTHR11064:SF196">
    <property type="entry name" value="NUCLEAR TRANSCRIPTION FACTOR Y SUBUNIT B-6"/>
    <property type="match status" value="1"/>
</dbReference>
<dbReference type="SUPFAM" id="SSF47113">
    <property type="entry name" value="Histone-fold"/>
    <property type="match status" value="1"/>
</dbReference>
<evidence type="ECO:0000256" key="3">
    <source>
        <dbReference type="ARBA" id="ARBA00023163"/>
    </source>
</evidence>
<gene>
    <name evidence="6" type="ORF">Cgig2_021089</name>
</gene>
<accession>A0A9Q1JR96</accession>
<evidence type="ECO:0000259" key="5">
    <source>
        <dbReference type="Pfam" id="PF00808"/>
    </source>
</evidence>
<dbReference type="InterPro" id="IPR009072">
    <property type="entry name" value="Histone-fold"/>
</dbReference>
<reference evidence="6" key="1">
    <citation type="submission" date="2022-04" db="EMBL/GenBank/DDBJ databases">
        <title>Carnegiea gigantea Genome sequencing and assembly v2.</title>
        <authorList>
            <person name="Copetti D."/>
            <person name="Sanderson M.J."/>
            <person name="Burquez A."/>
            <person name="Wojciechowski M.F."/>
        </authorList>
    </citation>
    <scope>NUCLEOTIDE SEQUENCE</scope>
    <source>
        <strain evidence="6">SGP5-SGP5p</strain>
        <tissue evidence="6">Aerial part</tissue>
    </source>
</reference>
<sequence>MISIKIAEGNLASDNLDQDAAATNGDKVSDLPPTQPSATLNLEQNHHIPVSNVIKIMRQGLPSDARITDDAKEAVQQCVSRFISLVTHEANERCRREHRRTVMADDLIWAMKELGLTNYPDLLSMYLRKYREMEAINSGRPCKETGSTQKRPREQSRAQGVGPSCEPMALTMAGASAGAGASTSEGDGSAFGLIPAPTMMPPVPVIPHHGLFGPLGNQDYSNGGPGAGFDAIAGADRTNPGMSCDIGDGSNDGPDRDSFDDLLDPFASIDSMELVDSLTHPSKVAETNRVGAAMLKSWRMVVGWLVADYGESSAILFRNLPAPYPPKADLIETQAIAKPHGKNSMVNEEDGESDDEDNDEFEGESTDSDSLESSDSYGVGVIAASKDIFPTARRTICLVHFSHDNLDTASTPLSRTISTSAKKTIAKKMPHNEKS</sequence>
<dbReference type="InterPro" id="IPR003958">
    <property type="entry name" value="CBFA_NFYB_domain"/>
</dbReference>
<evidence type="ECO:0000256" key="1">
    <source>
        <dbReference type="ARBA" id="ARBA00009053"/>
    </source>
</evidence>
<dbReference type="OrthoDB" id="386949at2759"/>
<proteinExistence type="inferred from homology"/>
<feature type="region of interest" description="Disordered" evidence="4">
    <location>
        <begin position="336"/>
        <end position="374"/>
    </location>
</feature>
<evidence type="ECO:0000313" key="6">
    <source>
        <dbReference type="EMBL" id="KAJ8429437.1"/>
    </source>
</evidence>
<comment type="caution">
    <text evidence="6">The sequence shown here is derived from an EMBL/GenBank/DDBJ whole genome shotgun (WGS) entry which is preliminary data.</text>
</comment>
<protein>
    <recommendedName>
        <fullName evidence="5">Transcription factor CBF/NF-Y/archaeal histone domain-containing protein</fullName>
    </recommendedName>
</protein>
<keyword evidence="7" id="KW-1185">Reference proteome</keyword>
<dbReference type="Proteomes" id="UP001153076">
    <property type="component" value="Unassembled WGS sequence"/>
</dbReference>
<dbReference type="AlphaFoldDB" id="A0A9Q1JR96"/>
<dbReference type="Pfam" id="PF00808">
    <property type="entry name" value="CBFD_NFYB_HMF"/>
    <property type="match status" value="1"/>
</dbReference>
<dbReference type="GO" id="GO:0016602">
    <property type="term" value="C:CCAAT-binding factor complex"/>
    <property type="evidence" value="ECO:0007669"/>
    <property type="project" value="InterPro"/>
</dbReference>
<evidence type="ECO:0000256" key="2">
    <source>
        <dbReference type="ARBA" id="ARBA00023015"/>
    </source>
</evidence>
<dbReference type="GO" id="GO:0046982">
    <property type="term" value="F:protein heterodimerization activity"/>
    <property type="evidence" value="ECO:0007669"/>
    <property type="project" value="InterPro"/>
</dbReference>
<evidence type="ECO:0000313" key="7">
    <source>
        <dbReference type="Proteomes" id="UP001153076"/>
    </source>
</evidence>
<dbReference type="GO" id="GO:0001228">
    <property type="term" value="F:DNA-binding transcription activator activity, RNA polymerase II-specific"/>
    <property type="evidence" value="ECO:0007669"/>
    <property type="project" value="InterPro"/>
</dbReference>
<dbReference type="GO" id="GO:0000978">
    <property type="term" value="F:RNA polymerase II cis-regulatory region sequence-specific DNA binding"/>
    <property type="evidence" value="ECO:0007669"/>
    <property type="project" value="TreeGrafter"/>
</dbReference>
<feature type="region of interest" description="Disordered" evidence="4">
    <location>
        <begin position="138"/>
        <end position="167"/>
    </location>
</feature>
<dbReference type="InterPro" id="IPR027113">
    <property type="entry name" value="Transc_fact_NFYB/HAP3"/>
</dbReference>
<keyword evidence="3" id="KW-0804">Transcription</keyword>
<comment type="similarity">
    <text evidence="1">Belongs to the NFYB/HAP3 subunit family.</text>
</comment>